<dbReference type="SMART" id="SM00421">
    <property type="entry name" value="HTH_LUXR"/>
    <property type="match status" value="1"/>
</dbReference>
<dbReference type="InterPro" id="IPR016032">
    <property type="entry name" value="Sig_transdc_resp-reg_C-effctor"/>
</dbReference>
<dbReference type="PANTHER" id="PTHR43214">
    <property type="entry name" value="TWO-COMPONENT RESPONSE REGULATOR"/>
    <property type="match status" value="1"/>
</dbReference>
<evidence type="ECO:0000256" key="1">
    <source>
        <dbReference type="ARBA" id="ARBA00022553"/>
    </source>
</evidence>
<comment type="caution">
    <text evidence="6">The sequence shown here is derived from an EMBL/GenBank/DDBJ whole genome shotgun (WGS) entry which is preliminary data.</text>
</comment>
<keyword evidence="7" id="KW-1185">Reference proteome</keyword>
<feature type="modified residue" description="4-aspartylphosphate" evidence="3">
    <location>
        <position position="61"/>
    </location>
</feature>
<reference evidence="7" key="1">
    <citation type="journal article" date="2019" name="Int. J. Syst. Evol. Microbiol.">
        <title>The Global Catalogue of Microorganisms (GCM) 10K type strain sequencing project: providing services to taxonomists for standard genome sequencing and annotation.</title>
        <authorList>
            <consortium name="The Broad Institute Genomics Platform"/>
            <consortium name="The Broad Institute Genome Sequencing Center for Infectious Disease"/>
            <person name="Wu L."/>
            <person name="Ma J."/>
        </authorList>
    </citation>
    <scope>NUCLEOTIDE SEQUENCE [LARGE SCALE GENOMIC DNA]</scope>
    <source>
        <strain evidence="7">KCTC 42447</strain>
    </source>
</reference>
<dbReference type="Pfam" id="PF00072">
    <property type="entry name" value="Response_reg"/>
    <property type="match status" value="1"/>
</dbReference>
<dbReference type="InterPro" id="IPR058245">
    <property type="entry name" value="NreC/VraR/RcsB-like_REC"/>
</dbReference>
<evidence type="ECO:0000256" key="2">
    <source>
        <dbReference type="ARBA" id="ARBA00023125"/>
    </source>
</evidence>
<sequence>MKARSDVVKRVALVDDHAVVRAGLKALVEDQPGYRVVAEGIDGADVECILSEVRPDILLLDLSMAQVSGLDALRQWRDLLPEVQILALSMHACADYVLAALKFGAQGYLLKDAAPHELPLALRALSRNQAYLSPGISRTVIQSAVIAPAPGTPRPPPPPSPLTPRQTEILRLICRGCSTRTIAEGLGLSVKTVDAHRAQMMERLGLRDIPSLVLYALRQGLVSLDD</sequence>
<dbReference type="Gene3D" id="3.40.50.2300">
    <property type="match status" value="1"/>
</dbReference>
<dbReference type="RefSeq" id="WP_386364598.1">
    <property type="nucleotide sequence ID" value="NZ_JBHRXZ010000022.1"/>
</dbReference>
<dbReference type="Pfam" id="PF00196">
    <property type="entry name" value="GerE"/>
    <property type="match status" value="1"/>
</dbReference>
<dbReference type="InterPro" id="IPR011006">
    <property type="entry name" value="CheY-like_superfamily"/>
</dbReference>
<evidence type="ECO:0000259" key="5">
    <source>
        <dbReference type="PROSITE" id="PS50110"/>
    </source>
</evidence>
<organism evidence="6 7">
    <name type="scientific">Stutzerimonas tarimensis</name>
    <dbReference type="NCBI Taxonomy" id="1507735"/>
    <lineage>
        <taxon>Bacteria</taxon>
        <taxon>Pseudomonadati</taxon>
        <taxon>Pseudomonadota</taxon>
        <taxon>Gammaproteobacteria</taxon>
        <taxon>Pseudomonadales</taxon>
        <taxon>Pseudomonadaceae</taxon>
        <taxon>Stutzerimonas</taxon>
    </lineage>
</organism>
<evidence type="ECO:0000259" key="4">
    <source>
        <dbReference type="PROSITE" id="PS50043"/>
    </source>
</evidence>
<keyword evidence="2" id="KW-0238">DNA-binding</keyword>
<protein>
    <submittedName>
        <fullName evidence="6">Response regulator</fullName>
    </submittedName>
</protein>
<evidence type="ECO:0000313" key="7">
    <source>
        <dbReference type="Proteomes" id="UP001595630"/>
    </source>
</evidence>
<dbReference type="PANTHER" id="PTHR43214:SF43">
    <property type="entry name" value="TWO-COMPONENT RESPONSE REGULATOR"/>
    <property type="match status" value="1"/>
</dbReference>
<dbReference type="EMBL" id="JBHRXZ010000022">
    <property type="protein sequence ID" value="MFC3608243.1"/>
    <property type="molecule type" value="Genomic_DNA"/>
</dbReference>
<dbReference type="InterPro" id="IPR001789">
    <property type="entry name" value="Sig_transdc_resp-reg_receiver"/>
</dbReference>
<dbReference type="CDD" id="cd17535">
    <property type="entry name" value="REC_NarL-like"/>
    <property type="match status" value="1"/>
</dbReference>
<evidence type="ECO:0000256" key="3">
    <source>
        <dbReference type="PROSITE-ProRule" id="PRU00169"/>
    </source>
</evidence>
<dbReference type="SUPFAM" id="SSF52172">
    <property type="entry name" value="CheY-like"/>
    <property type="match status" value="1"/>
</dbReference>
<feature type="domain" description="HTH luxR-type" evidence="4">
    <location>
        <begin position="155"/>
        <end position="220"/>
    </location>
</feature>
<accession>A0ABV7TA39</accession>
<dbReference type="PROSITE" id="PS50110">
    <property type="entry name" value="RESPONSE_REGULATORY"/>
    <property type="match status" value="1"/>
</dbReference>
<feature type="domain" description="Response regulatory" evidence="5">
    <location>
        <begin position="10"/>
        <end position="126"/>
    </location>
</feature>
<dbReference type="InterPro" id="IPR000792">
    <property type="entry name" value="Tscrpt_reg_LuxR_C"/>
</dbReference>
<dbReference type="PRINTS" id="PR00038">
    <property type="entry name" value="HTHLUXR"/>
</dbReference>
<dbReference type="PROSITE" id="PS50043">
    <property type="entry name" value="HTH_LUXR_2"/>
    <property type="match status" value="1"/>
</dbReference>
<dbReference type="CDD" id="cd06170">
    <property type="entry name" value="LuxR_C_like"/>
    <property type="match status" value="1"/>
</dbReference>
<dbReference type="SUPFAM" id="SSF46894">
    <property type="entry name" value="C-terminal effector domain of the bipartite response regulators"/>
    <property type="match status" value="1"/>
</dbReference>
<dbReference type="InterPro" id="IPR039420">
    <property type="entry name" value="WalR-like"/>
</dbReference>
<dbReference type="Proteomes" id="UP001595630">
    <property type="component" value="Unassembled WGS sequence"/>
</dbReference>
<name>A0ABV7TA39_9GAMM</name>
<gene>
    <name evidence="6" type="ORF">ACFOMF_10685</name>
</gene>
<dbReference type="SMART" id="SM00448">
    <property type="entry name" value="REC"/>
    <property type="match status" value="1"/>
</dbReference>
<evidence type="ECO:0000313" key="6">
    <source>
        <dbReference type="EMBL" id="MFC3608243.1"/>
    </source>
</evidence>
<keyword evidence="1 3" id="KW-0597">Phosphoprotein</keyword>
<proteinExistence type="predicted"/>